<dbReference type="Proteomes" id="UP000318578">
    <property type="component" value="Unassembled WGS sequence"/>
</dbReference>
<dbReference type="OrthoDB" id="8117292at2"/>
<comment type="caution">
    <text evidence="3">The sequence shown here is derived from an EMBL/GenBank/DDBJ whole genome shotgun (WGS) entry which is preliminary data.</text>
</comment>
<dbReference type="Pfam" id="PF08327">
    <property type="entry name" value="AHSA1"/>
    <property type="match status" value="1"/>
</dbReference>
<accession>A0A558A360</accession>
<dbReference type="AlphaFoldDB" id="A0A558A360"/>
<name>A0A558A360_9PSEU</name>
<evidence type="ECO:0000259" key="2">
    <source>
        <dbReference type="Pfam" id="PF08327"/>
    </source>
</evidence>
<sequence>MMDIAEQINAADREVRGRTVLIRRGYVAEIEDVWQACTDPERISRWFLPVSGDLRLGGRYQLEGNAGGEILRCEPPKLLRLSWIFGESTSYVQVRLDPVEGGTMFELEHSGLDDEQHWDQFGPGAVGVGWDLTILGLGLHVAGLANPEGWGTSPEAYGLMTASAVAWGEAHEKAGEDPVQATAAAERTAAAYVPKQNLT</sequence>
<protein>
    <submittedName>
        <fullName evidence="3">SRPBCC family protein</fullName>
    </submittedName>
</protein>
<dbReference type="EMBL" id="VJZA01000057">
    <property type="protein sequence ID" value="TVT18700.1"/>
    <property type="molecule type" value="Genomic_DNA"/>
</dbReference>
<dbReference type="Gene3D" id="3.30.530.20">
    <property type="match status" value="1"/>
</dbReference>
<evidence type="ECO:0000256" key="1">
    <source>
        <dbReference type="ARBA" id="ARBA00006817"/>
    </source>
</evidence>
<comment type="similarity">
    <text evidence="1">Belongs to the AHA1 family.</text>
</comment>
<proteinExistence type="inferred from homology"/>
<dbReference type="InterPro" id="IPR023393">
    <property type="entry name" value="START-like_dom_sf"/>
</dbReference>
<gene>
    <name evidence="3" type="ORF">FNH06_26975</name>
</gene>
<organism evidence="3 4">
    <name type="scientific">Amycolatopsis acidiphila</name>
    <dbReference type="NCBI Taxonomy" id="715473"/>
    <lineage>
        <taxon>Bacteria</taxon>
        <taxon>Bacillati</taxon>
        <taxon>Actinomycetota</taxon>
        <taxon>Actinomycetes</taxon>
        <taxon>Pseudonocardiales</taxon>
        <taxon>Pseudonocardiaceae</taxon>
        <taxon>Amycolatopsis</taxon>
    </lineage>
</organism>
<reference evidence="3 4" key="1">
    <citation type="submission" date="2019-07" db="EMBL/GenBank/DDBJ databases">
        <title>New species of Amycolatopsis and Streptomyces.</title>
        <authorList>
            <person name="Duangmal K."/>
            <person name="Teo W.F.A."/>
            <person name="Lipun K."/>
        </authorList>
    </citation>
    <scope>NUCLEOTIDE SEQUENCE [LARGE SCALE GENOMIC DNA]</scope>
    <source>
        <strain evidence="3 4">JCM 30562</strain>
    </source>
</reference>
<keyword evidence="4" id="KW-1185">Reference proteome</keyword>
<dbReference type="InterPro" id="IPR013538">
    <property type="entry name" value="ASHA1/2-like_C"/>
</dbReference>
<feature type="domain" description="Activator of Hsp90 ATPase homologue 1/2-like C-terminal" evidence="2">
    <location>
        <begin position="28"/>
        <end position="131"/>
    </location>
</feature>
<evidence type="ECO:0000313" key="4">
    <source>
        <dbReference type="Proteomes" id="UP000318578"/>
    </source>
</evidence>
<evidence type="ECO:0000313" key="3">
    <source>
        <dbReference type="EMBL" id="TVT18700.1"/>
    </source>
</evidence>
<dbReference type="SUPFAM" id="SSF55961">
    <property type="entry name" value="Bet v1-like"/>
    <property type="match status" value="1"/>
</dbReference>
<dbReference type="CDD" id="cd08899">
    <property type="entry name" value="SRPBCC_CalC_Aha1-like_6"/>
    <property type="match status" value="1"/>
</dbReference>